<dbReference type="Pfam" id="PF13193">
    <property type="entry name" value="AMP-binding_C"/>
    <property type="match status" value="1"/>
</dbReference>
<evidence type="ECO:0000256" key="2">
    <source>
        <dbReference type="ARBA" id="ARBA00022450"/>
    </source>
</evidence>
<dbReference type="Pfam" id="PF00501">
    <property type="entry name" value="AMP-binding"/>
    <property type="match status" value="1"/>
</dbReference>
<dbReference type="EMBL" id="AP018203">
    <property type="protein sequence ID" value="BAY57828.1"/>
    <property type="molecule type" value="Genomic_DNA"/>
</dbReference>
<dbReference type="InterPro" id="IPR023213">
    <property type="entry name" value="CAT-like_dom_sf"/>
</dbReference>
<dbReference type="GO" id="GO:0008610">
    <property type="term" value="P:lipid biosynthetic process"/>
    <property type="evidence" value="ECO:0007669"/>
    <property type="project" value="UniProtKB-ARBA"/>
</dbReference>
<dbReference type="Gene3D" id="3.30.559.30">
    <property type="entry name" value="Nonribosomal peptide synthetase, condensation domain"/>
    <property type="match status" value="1"/>
</dbReference>
<gene>
    <name evidence="5" type="ORF">NIES2135_46990</name>
</gene>
<dbReference type="InterPro" id="IPR001031">
    <property type="entry name" value="Thioesterase"/>
</dbReference>
<dbReference type="Gene3D" id="3.30.559.10">
    <property type="entry name" value="Chloramphenicol acetyltransferase-like domain"/>
    <property type="match status" value="1"/>
</dbReference>
<reference evidence="5 6" key="1">
    <citation type="submission" date="2017-06" db="EMBL/GenBank/DDBJ databases">
        <title>Genome sequencing of cyanobaciteial culture collection at National Institute for Environmental Studies (NIES).</title>
        <authorList>
            <person name="Hirose Y."/>
            <person name="Shimura Y."/>
            <person name="Fujisawa T."/>
            <person name="Nakamura Y."/>
            <person name="Kawachi M."/>
        </authorList>
    </citation>
    <scope>NUCLEOTIDE SEQUENCE [LARGE SCALE GENOMIC DNA]</scope>
    <source>
        <strain evidence="5 6">NIES-2135</strain>
    </source>
</reference>
<dbReference type="FunFam" id="3.30.559.30:FF:000001">
    <property type="entry name" value="Non-ribosomal peptide synthetase"/>
    <property type="match status" value="1"/>
</dbReference>
<feature type="domain" description="Carrier" evidence="4">
    <location>
        <begin position="1001"/>
        <end position="1076"/>
    </location>
</feature>
<dbReference type="GO" id="GO:0003824">
    <property type="term" value="F:catalytic activity"/>
    <property type="evidence" value="ECO:0007669"/>
    <property type="project" value="InterPro"/>
</dbReference>
<evidence type="ECO:0000313" key="6">
    <source>
        <dbReference type="Proteomes" id="UP000217895"/>
    </source>
</evidence>
<proteinExistence type="predicted"/>
<dbReference type="Gene3D" id="3.40.50.1820">
    <property type="entry name" value="alpha/beta hydrolase"/>
    <property type="match status" value="1"/>
</dbReference>
<dbReference type="Gene3D" id="1.10.1200.10">
    <property type="entry name" value="ACP-like"/>
    <property type="match status" value="1"/>
</dbReference>
<dbReference type="PRINTS" id="PR00154">
    <property type="entry name" value="AMPBINDING"/>
</dbReference>
<dbReference type="GO" id="GO:0044550">
    <property type="term" value="P:secondary metabolite biosynthetic process"/>
    <property type="evidence" value="ECO:0007669"/>
    <property type="project" value="UniProtKB-ARBA"/>
</dbReference>
<organism evidence="5 6">
    <name type="scientific">Leptolyngbya boryana NIES-2135</name>
    <dbReference type="NCBI Taxonomy" id="1973484"/>
    <lineage>
        <taxon>Bacteria</taxon>
        <taxon>Bacillati</taxon>
        <taxon>Cyanobacteriota</taxon>
        <taxon>Cyanophyceae</taxon>
        <taxon>Leptolyngbyales</taxon>
        <taxon>Leptolyngbyaceae</taxon>
        <taxon>Leptolyngbya group</taxon>
        <taxon>Leptolyngbya</taxon>
    </lineage>
</organism>
<dbReference type="Gene3D" id="2.30.38.10">
    <property type="entry name" value="Luciferase, Domain 3"/>
    <property type="match status" value="1"/>
</dbReference>
<dbReference type="Pfam" id="PF00975">
    <property type="entry name" value="Thioesterase"/>
    <property type="match status" value="1"/>
</dbReference>
<dbReference type="InterPro" id="IPR009081">
    <property type="entry name" value="PP-bd_ACP"/>
</dbReference>
<dbReference type="Proteomes" id="UP000217895">
    <property type="component" value="Chromosome"/>
</dbReference>
<sequence length="1344" mass="151458">MRSTDLLNQRLAQLSPEKRALLEAQLLKKQQKPASPQIPKRSQQSPCALSFAQQRLWFLAQLQPESAIYNIPIALHFPSELDLSALQQALNTIVERHEVLRTTFDLIADEPVQVIHPPRPVNLVIIDLEQKSELQRSLTRAAQQSFDLRQDLMLKVTLFRLPDGEQALLLLLHHIASDGWSGNILLREIDAYYTAFTAGNPISLPRLPIQYADFAQWQRQWLSGDVLTQQLDYWKQRLAGELPVLELSNCFTKATPSCSTVQTDAGERYSLTLSKTLTQAIQQFAQQEKVTLFMMLLTAFKTLLYRYTQQEDMLIGSAIANRKWVDVEGLIGFFVNTLVLRTDLSGQPTFRSLLSRVRDVVLSAYEHQDLPFEKLVEELQPERRLNQNPLVQVMFVLQNASDSSLSIANSTPILIDTATAKFDLVLSCTENTQGLKVSWLYRTEVFERSTIEQISQHFEILLNGIIEAPDQSIATLPILTLSEKQQFLDWNQTHTDYPRTTCIHQQFEAQVEQTPDAIALVMDEQRYSYRELNQQANQLAHYLRTLDVQPNQAIAVHLERSPKLIIALLAILKAGGAYLPLDPTYPVDRLSYMLEDTQARILLHESKSIFPAAFSNCQVINLDALQLENIPENLAPVNTAQDLAYILYTSGSTGNPKGVMVPHRAVMRLVLNTNYVDLQASDVIAQVSNCSFDAATFEIWGALLNGTTLAIVPKAVLLSPNEFAAALQTHSIRVLFLTTALFHQLAQHVPTAFQTLRYLLVGGEVTDPQWVNQVFECGAPEQFLHVYGPTENTTFSSWYRVEQVSSTLPIGRPIANTQIFLLDRHLQPVPVGIPGEICLAGDGLALGYLHRPDASQFVSTQIDGVPAQLYRTGDRARYLPNGNLDFLGRFDHQIKLRGFRIELGEIETALRQHPDVQDAIVVIEHTDTQDKSLQAYLTSTQVIAPKALRQFLQQTLPDYMLPQAFHVLEAFPLTPNGKVDRAKLHHFKSSENLSDSANPNLVTSPLETQLLQIWQSVSGMQSLSTDDNFFEIGGHSLLAVRLQSAIEQLIGRKLPLFAVFQAPTVKQMAQRLEQEQIKLDAAQTQLRSLFWYSQHPTEAAALTQHLGADQPLIYLDTGLLEVLEPAEHIRDRAKLCLAELKRLQPQGPYLLGGFCMGGLVAFETALQLQAQGEEVAFLALAESWLASQMQRQRPKPLPELPVIRTLYFHSQKLIGLKPSDRLDYVVNEIKRVPSLIDRLLASIKRVFKPESPAQQAQREWMFRGGEAVHSYIPSCAYPGRIYFYFSQITDESKSLIEQSGWEKFVSDQIEVEVFAGDHHSIMREPDVQRLAEAIKATIDSLELT</sequence>
<comment type="cofactor">
    <cofactor evidence="1">
        <name>pantetheine 4'-phosphate</name>
        <dbReference type="ChEBI" id="CHEBI:47942"/>
    </cofactor>
</comment>
<dbReference type="Pfam" id="PF00550">
    <property type="entry name" value="PP-binding"/>
    <property type="match status" value="1"/>
</dbReference>
<keyword evidence="6" id="KW-1185">Reference proteome</keyword>
<dbReference type="SUPFAM" id="SSF47336">
    <property type="entry name" value="ACP-like"/>
    <property type="match status" value="1"/>
</dbReference>
<dbReference type="FunFam" id="3.40.50.12780:FF:000012">
    <property type="entry name" value="Non-ribosomal peptide synthetase"/>
    <property type="match status" value="1"/>
</dbReference>
<dbReference type="FunFam" id="3.30.559.10:FF:000012">
    <property type="entry name" value="Non-ribosomal peptide synthetase"/>
    <property type="match status" value="1"/>
</dbReference>
<dbReference type="InterPro" id="IPR020845">
    <property type="entry name" value="AMP-binding_CS"/>
</dbReference>
<dbReference type="Gene3D" id="3.30.300.30">
    <property type="match status" value="1"/>
</dbReference>
<dbReference type="InterPro" id="IPR036736">
    <property type="entry name" value="ACP-like_sf"/>
</dbReference>
<dbReference type="InterPro" id="IPR029058">
    <property type="entry name" value="AB_hydrolase_fold"/>
</dbReference>
<dbReference type="GO" id="GO:0005737">
    <property type="term" value="C:cytoplasm"/>
    <property type="evidence" value="ECO:0007669"/>
    <property type="project" value="TreeGrafter"/>
</dbReference>
<dbReference type="InterPro" id="IPR010071">
    <property type="entry name" value="AA_adenyl_dom"/>
</dbReference>
<evidence type="ECO:0000256" key="3">
    <source>
        <dbReference type="ARBA" id="ARBA00022553"/>
    </source>
</evidence>
<evidence type="ECO:0000259" key="4">
    <source>
        <dbReference type="PROSITE" id="PS50075"/>
    </source>
</evidence>
<protein>
    <submittedName>
        <fullName evidence="5">Peptide synthetase</fullName>
    </submittedName>
</protein>
<evidence type="ECO:0000256" key="1">
    <source>
        <dbReference type="ARBA" id="ARBA00001957"/>
    </source>
</evidence>
<dbReference type="PANTHER" id="PTHR45527:SF1">
    <property type="entry name" value="FATTY ACID SYNTHASE"/>
    <property type="match status" value="1"/>
</dbReference>
<dbReference type="SUPFAM" id="SSF52777">
    <property type="entry name" value="CoA-dependent acyltransferases"/>
    <property type="match status" value="2"/>
</dbReference>
<name>A0A1Z4JMF3_LEPBY</name>
<dbReference type="Pfam" id="PF00668">
    <property type="entry name" value="Condensation"/>
    <property type="match status" value="1"/>
</dbReference>
<dbReference type="InterPro" id="IPR020806">
    <property type="entry name" value="PKS_PP-bd"/>
</dbReference>
<dbReference type="SUPFAM" id="SSF53474">
    <property type="entry name" value="alpha/beta-Hydrolases"/>
    <property type="match status" value="1"/>
</dbReference>
<evidence type="ECO:0000313" key="5">
    <source>
        <dbReference type="EMBL" id="BAY57828.1"/>
    </source>
</evidence>
<keyword evidence="3" id="KW-0597">Phosphoprotein</keyword>
<dbReference type="PROSITE" id="PS00455">
    <property type="entry name" value="AMP_BINDING"/>
    <property type="match status" value="1"/>
</dbReference>
<dbReference type="PROSITE" id="PS50075">
    <property type="entry name" value="CARRIER"/>
    <property type="match status" value="1"/>
</dbReference>
<dbReference type="InterPro" id="IPR020459">
    <property type="entry name" value="AMP-binding"/>
</dbReference>
<keyword evidence="2" id="KW-0596">Phosphopantetheine</keyword>
<dbReference type="InterPro" id="IPR000873">
    <property type="entry name" value="AMP-dep_synth/lig_dom"/>
</dbReference>
<dbReference type="InterPro" id="IPR045851">
    <property type="entry name" value="AMP-bd_C_sf"/>
</dbReference>
<dbReference type="FunFam" id="3.40.50.980:FF:000001">
    <property type="entry name" value="Non-ribosomal peptide synthetase"/>
    <property type="match status" value="1"/>
</dbReference>
<accession>A0A1Z4JMF3</accession>
<dbReference type="SUPFAM" id="SSF56801">
    <property type="entry name" value="Acetyl-CoA synthetase-like"/>
    <property type="match status" value="1"/>
</dbReference>
<dbReference type="CDD" id="cd19531">
    <property type="entry name" value="LCL_NRPS-like"/>
    <property type="match status" value="1"/>
</dbReference>
<dbReference type="CDD" id="cd12117">
    <property type="entry name" value="A_NRPS_Srf_like"/>
    <property type="match status" value="1"/>
</dbReference>
<dbReference type="InterPro" id="IPR025110">
    <property type="entry name" value="AMP-bd_C"/>
</dbReference>
<dbReference type="FunFam" id="3.30.300.30:FF:000010">
    <property type="entry name" value="Enterobactin synthetase component F"/>
    <property type="match status" value="1"/>
</dbReference>
<dbReference type="PANTHER" id="PTHR45527">
    <property type="entry name" value="NONRIBOSOMAL PEPTIDE SYNTHETASE"/>
    <property type="match status" value="1"/>
</dbReference>
<dbReference type="GO" id="GO:0043041">
    <property type="term" value="P:amino acid activation for nonribosomal peptide biosynthetic process"/>
    <property type="evidence" value="ECO:0007669"/>
    <property type="project" value="TreeGrafter"/>
</dbReference>
<dbReference type="Gene3D" id="3.40.50.980">
    <property type="match status" value="2"/>
</dbReference>
<dbReference type="InterPro" id="IPR001242">
    <property type="entry name" value="Condensation_dom"/>
</dbReference>
<dbReference type="NCBIfam" id="TIGR01733">
    <property type="entry name" value="AA-adenyl-dom"/>
    <property type="match status" value="1"/>
</dbReference>
<dbReference type="GO" id="GO:0031177">
    <property type="term" value="F:phosphopantetheine binding"/>
    <property type="evidence" value="ECO:0007669"/>
    <property type="project" value="InterPro"/>
</dbReference>
<dbReference type="SMART" id="SM00823">
    <property type="entry name" value="PKS_PP"/>
    <property type="match status" value="1"/>
</dbReference>